<dbReference type="OrthoDB" id="3543540at2"/>
<feature type="region of interest" description="Disordered" evidence="1">
    <location>
        <begin position="1"/>
        <end position="72"/>
    </location>
</feature>
<feature type="compositionally biased region" description="Low complexity" evidence="1">
    <location>
        <begin position="167"/>
        <end position="225"/>
    </location>
</feature>
<proteinExistence type="predicted"/>
<evidence type="ECO:0000313" key="3">
    <source>
        <dbReference type="Proteomes" id="UP000321617"/>
    </source>
</evidence>
<feature type="compositionally biased region" description="Pro residues" evidence="1">
    <location>
        <begin position="246"/>
        <end position="255"/>
    </location>
</feature>
<protein>
    <recommendedName>
        <fullName evidence="4">DUF3618 domain-containing protein</fullName>
    </recommendedName>
</protein>
<dbReference type="EMBL" id="VLLL01000006">
    <property type="protein sequence ID" value="TWJ13010.1"/>
    <property type="molecule type" value="Genomic_DNA"/>
</dbReference>
<evidence type="ECO:0000313" key="2">
    <source>
        <dbReference type="EMBL" id="TWJ13010.1"/>
    </source>
</evidence>
<reference evidence="2 3" key="1">
    <citation type="journal article" date="2013" name="Stand. Genomic Sci.">
        <title>Genomic Encyclopedia of Type Strains, Phase I: The one thousand microbial genomes (KMG-I) project.</title>
        <authorList>
            <person name="Kyrpides N.C."/>
            <person name="Woyke T."/>
            <person name="Eisen J.A."/>
            <person name="Garrity G."/>
            <person name="Lilburn T.G."/>
            <person name="Beck B.J."/>
            <person name="Whitman W.B."/>
            <person name="Hugenholtz P."/>
            <person name="Klenk H.P."/>
        </authorList>
    </citation>
    <scope>NUCLEOTIDE SEQUENCE [LARGE SCALE GENOMIC DNA]</scope>
    <source>
        <strain evidence="2 3">DSM 45044</strain>
    </source>
</reference>
<evidence type="ECO:0000256" key="1">
    <source>
        <dbReference type="SAM" id="MobiDB-lite"/>
    </source>
</evidence>
<feature type="compositionally biased region" description="Basic and acidic residues" evidence="1">
    <location>
        <begin position="54"/>
        <end position="72"/>
    </location>
</feature>
<comment type="caution">
    <text evidence="2">The sequence shown here is derived from an EMBL/GenBank/DDBJ whole genome shotgun (WGS) entry which is preliminary data.</text>
</comment>
<dbReference type="RefSeq" id="WP_147140572.1">
    <property type="nucleotide sequence ID" value="NZ_BAABIJ010000002.1"/>
</dbReference>
<feature type="compositionally biased region" description="Basic and acidic residues" evidence="1">
    <location>
        <begin position="31"/>
        <end position="44"/>
    </location>
</feature>
<accession>A0A562V561</accession>
<feature type="compositionally biased region" description="Basic and acidic residues" evidence="1">
    <location>
        <begin position="9"/>
        <end position="20"/>
    </location>
</feature>
<sequence length="264" mass="26782">MSRTLSEARTSEGHRARDADTGTESSSTGKDAGRKVADQAREVAGETAAQTRHVGAEMRDSVTGEAHRQSDRLAEGIRHMADEFDDMVANREESPARTIVSKVAAAGRRLADDLSEKGPEGVLDEVQDFARRKPGAFVLAAAASGFVVGRLGKAVVKAGAKDMASDGGAETSESAATGSETTRTAGAETTGTAGTGGTATVSTGVSGARTGSAGTTTGSGSAGATDTPSRGGPIPVVERPVTDPDLSPPSGPPPVHDWNRKEPT</sequence>
<gene>
    <name evidence="2" type="ORF">LX16_3777</name>
</gene>
<name>A0A562V561_9ACTN</name>
<evidence type="ECO:0008006" key="4">
    <source>
        <dbReference type="Google" id="ProtNLM"/>
    </source>
</evidence>
<dbReference type="Proteomes" id="UP000321617">
    <property type="component" value="Unassembled WGS sequence"/>
</dbReference>
<keyword evidence="3" id="KW-1185">Reference proteome</keyword>
<feature type="region of interest" description="Disordered" evidence="1">
    <location>
        <begin position="157"/>
        <end position="264"/>
    </location>
</feature>
<organism evidence="2 3">
    <name type="scientific">Stackebrandtia albiflava</name>
    <dbReference type="NCBI Taxonomy" id="406432"/>
    <lineage>
        <taxon>Bacteria</taxon>
        <taxon>Bacillati</taxon>
        <taxon>Actinomycetota</taxon>
        <taxon>Actinomycetes</taxon>
        <taxon>Glycomycetales</taxon>
        <taxon>Glycomycetaceae</taxon>
        <taxon>Stackebrandtia</taxon>
    </lineage>
</organism>
<dbReference type="AlphaFoldDB" id="A0A562V561"/>